<protein>
    <submittedName>
        <fullName evidence="2">Uncharacterized protein</fullName>
    </submittedName>
</protein>
<name>A0AB38D495_9MYCO</name>
<feature type="region of interest" description="Disordered" evidence="1">
    <location>
        <begin position="244"/>
        <end position="275"/>
    </location>
</feature>
<dbReference type="Proteomes" id="UP000185210">
    <property type="component" value="Unassembled WGS sequence"/>
</dbReference>
<evidence type="ECO:0000256" key="1">
    <source>
        <dbReference type="SAM" id="MobiDB-lite"/>
    </source>
</evidence>
<proteinExistence type="predicted"/>
<comment type="caution">
    <text evidence="2">The sequence shown here is derived from an EMBL/GenBank/DDBJ whole genome shotgun (WGS) entry which is preliminary data.</text>
</comment>
<gene>
    <name evidence="2" type="ORF">SAMEA2070301_04464</name>
</gene>
<evidence type="ECO:0000313" key="2">
    <source>
        <dbReference type="EMBL" id="SIB76134.1"/>
    </source>
</evidence>
<dbReference type="AlphaFoldDB" id="A0AB38D495"/>
<dbReference type="EMBL" id="FSHM01000008">
    <property type="protein sequence ID" value="SIB76134.1"/>
    <property type="molecule type" value="Genomic_DNA"/>
</dbReference>
<dbReference type="RefSeq" id="WP_052536340.1">
    <property type="nucleotide sequence ID" value="NZ_CAACXP010000003.1"/>
</dbReference>
<organism evidence="2 3">
    <name type="scientific">Mycobacteroides abscessus subsp. abscessus</name>
    <dbReference type="NCBI Taxonomy" id="1185650"/>
    <lineage>
        <taxon>Bacteria</taxon>
        <taxon>Bacillati</taxon>
        <taxon>Actinomycetota</taxon>
        <taxon>Actinomycetes</taxon>
        <taxon>Mycobacteriales</taxon>
        <taxon>Mycobacteriaceae</taxon>
        <taxon>Mycobacteroides</taxon>
        <taxon>Mycobacteroides abscessus</taxon>
    </lineage>
</organism>
<sequence>MDAEAPPPEAELIERLRREFTPRLSVNRASKMAALSEARWRQIAKGYQQVDPQTRVAVRAPSDTLARMAYAVSATPKQLRNAGREDAADELELLLRRAEIESKPASERTPEEVVELSTLPPIVPVQADKATALQAHPMIKAGVPLEEVARTLQTLIDGFERRAASLERIKELLSVLTISTAGLSQFPSQDPVMVAIEEETTATQELWGELRSQVIRMIATANPDNADEVIRLFEPLLAQLEAIDAGTRPSSVPDVPETDESRSIDDDLSGGGNPR</sequence>
<accession>A0AB38D495</accession>
<reference evidence="2 3" key="1">
    <citation type="submission" date="2016-11" db="EMBL/GenBank/DDBJ databases">
        <authorList>
            <consortium name="Pathogen Informatics"/>
        </authorList>
    </citation>
    <scope>NUCLEOTIDE SEQUENCE [LARGE SCALE GENOMIC DNA]</scope>
    <source>
        <strain evidence="2 3">104</strain>
    </source>
</reference>
<evidence type="ECO:0000313" key="3">
    <source>
        <dbReference type="Proteomes" id="UP000185210"/>
    </source>
</evidence>